<name>A0A1J5RJ36_9ZZZZ</name>
<gene>
    <name evidence="1" type="ORF">GALL_259450</name>
</gene>
<comment type="caution">
    <text evidence="1">The sequence shown here is derived from an EMBL/GenBank/DDBJ whole genome shotgun (WGS) entry which is preliminary data.</text>
</comment>
<dbReference type="InterPro" id="IPR009061">
    <property type="entry name" value="DNA-bd_dom_put_sf"/>
</dbReference>
<organism evidence="1">
    <name type="scientific">mine drainage metagenome</name>
    <dbReference type="NCBI Taxonomy" id="410659"/>
    <lineage>
        <taxon>unclassified sequences</taxon>
        <taxon>metagenomes</taxon>
        <taxon>ecological metagenomes</taxon>
    </lineage>
</organism>
<dbReference type="AlphaFoldDB" id="A0A1J5RJ36"/>
<accession>A0A1J5RJ36</accession>
<dbReference type="SUPFAM" id="SSF46955">
    <property type="entry name" value="Putative DNA-binding domain"/>
    <property type="match status" value="1"/>
</dbReference>
<protein>
    <recommendedName>
        <fullName evidence="2">Helix-turn-helix domain-containing protein</fullName>
    </recommendedName>
</protein>
<reference evidence="1" key="1">
    <citation type="submission" date="2016-10" db="EMBL/GenBank/DDBJ databases">
        <title>Sequence of Gallionella enrichment culture.</title>
        <authorList>
            <person name="Poehlein A."/>
            <person name="Muehling M."/>
            <person name="Daniel R."/>
        </authorList>
    </citation>
    <scope>NUCLEOTIDE SEQUENCE</scope>
</reference>
<proteinExistence type="predicted"/>
<evidence type="ECO:0000313" key="1">
    <source>
        <dbReference type="EMBL" id="OIQ92108.1"/>
    </source>
</evidence>
<dbReference type="EMBL" id="MLJW01000240">
    <property type="protein sequence ID" value="OIQ92108.1"/>
    <property type="molecule type" value="Genomic_DNA"/>
</dbReference>
<evidence type="ECO:0008006" key="2">
    <source>
        <dbReference type="Google" id="ProtNLM"/>
    </source>
</evidence>
<dbReference type="InterPro" id="IPR036388">
    <property type="entry name" value="WH-like_DNA-bd_sf"/>
</dbReference>
<sequence>MTILTTEQLAAEFGISARQVQRLAKQGMPSIPVGARARRYDPTACRSWLQQNDEALTCRSSAPQPVAGKSPSASVVSAYTDACRRLHLRVTPSAPKGNAG</sequence>
<dbReference type="Gene3D" id="1.10.10.10">
    <property type="entry name" value="Winged helix-like DNA-binding domain superfamily/Winged helix DNA-binding domain"/>
    <property type="match status" value="1"/>
</dbReference>